<dbReference type="GeneID" id="96263527"/>
<evidence type="ECO:0000313" key="2">
    <source>
        <dbReference type="EMBL" id="MBO8203151.1"/>
    </source>
</evidence>
<proteinExistence type="predicted"/>
<dbReference type="EMBL" id="JAFFZM010000035">
    <property type="protein sequence ID" value="MBO8203151.1"/>
    <property type="molecule type" value="Genomic_DNA"/>
</dbReference>
<evidence type="ECO:0000256" key="1">
    <source>
        <dbReference type="SAM" id="MobiDB-lite"/>
    </source>
</evidence>
<dbReference type="Proteomes" id="UP000721954">
    <property type="component" value="Unassembled WGS sequence"/>
</dbReference>
<protein>
    <submittedName>
        <fullName evidence="2">Uncharacterized protein</fullName>
    </submittedName>
</protein>
<keyword evidence="3" id="KW-1185">Reference proteome</keyword>
<evidence type="ECO:0000313" key="3">
    <source>
        <dbReference type="Proteomes" id="UP000721954"/>
    </source>
</evidence>
<organism evidence="2 3">
    <name type="scientific">Streptomyces smyrnaeus</name>
    <dbReference type="NCBI Taxonomy" id="1387713"/>
    <lineage>
        <taxon>Bacteria</taxon>
        <taxon>Bacillati</taxon>
        <taxon>Actinomycetota</taxon>
        <taxon>Actinomycetes</taxon>
        <taxon>Kitasatosporales</taxon>
        <taxon>Streptomycetaceae</taxon>
        <taxon>Streptomyces</taxon>
    </lineage>
</organism>
<gene>
    <name evidence="2" type="ORF">JW613_33460</name>
</gene>
<feature type="region of interest" description="Disordered" evidence="1">
    <location>
        <begin position="82"/>
        <end position="102"/>
    </location>
</feature>
<name>A0ABS3Y752_9ACTN</name>
<accession>A0ABS3Y752</accession>
<sequence>MLLAGEFESIGDHLLGMGTGWAEDALKLILLGVVIYQIGKRFSLKAGIGALLGLVVCLSIYNSRENLSDAFSTELNGAGRPDAVVQADPHGTGALAEGGGRA</sequence>
<dbReference type="RefSeq" id="WP_099876528.1">
    <property type="nucleotide sequence ID" value="NZ_JAFFZM010000035.1"/>
</dbReference>
<reference evidence="2 3" key="1">
    <citation type="submission" date="2021-02" db="EMBL/GenBank/DDBJ databases">
        <title>Streptomyces spirodelae sp. nov., isolated from duckweed.</title>
        <authorList>
            <person name="Saimee Y."/>
            <person name="Duangmal K."/>
        </authorList>
    </citation>
    <scope>NUCLEOTIDE SEQUENCE [LARGE SCALE GENOMIC DNA]</scope>
    <source>
        <strain evidence="2 3">DSM 42105</strain>
    </source>
</reference>
<comment type="caution">
    <text evidence="2">The sequence shown here is derived from an EMBL/GenBank/DDBJ whole genome shotgun (WGS) entry which is preliminary data.</text>
</comment>